<dbReference type="Proteomes" id="UP001500842">
    <property type="component" value="Unassembled WGS sequence"/>
</dbReference>
<comment type="caution">
    <text evidence="3">The sequence shown here is derived from an EMBL/GenBank/DDBJ whole genome shotgun (WGS) entry which is preliminary data.</text>
</comment>
<sequence length="419" mass="47053">MTATRPETADDLVARLDTLFQGRGEELSDPYPLYQAMREHVPAAFAQDVLAVFRYDDVVAVLRDPATFSSTRMSGTRVRNLRERTPADQVPLLMDLVQNESRMMNQVDQPDHTRLRALANYAFTPRRIAVMQELVQALVDELLDEALARGDEVVDIVPALSYPLPYQVITRMLGCSPERAEDVRLWSAEIGRAIGTGYSNIAEAHEALTAFRAYLQELIEEREVTPHDDLLGALVSAETEGVRLTKEELDAMFVLLLFAGHETTTNLIGNALKALAVHPQQRLVMLERPEDTTRAVEEFLRYCNSVHFIHRTAVADTVIAGTPVQAGQTVRCMIASGNRDARVFDRADELDLLRPRDPKHIGFGYGIHVCLGSWLARMEIQVAVETIVRRFPDYAVVGEVPMRPNLMLSGPEQLRLRLR</sequence>
<dbReference type="RefSeq" id="WP_141004639.1">
    <property type="nucleotide sequence ID" value="NZ_BAAAOR010000015.1"/>
</dbReference>
<keyword evidence="2" id="KW-0560">Oxidoreductase</keyword>
<dbReference type="CDD" id="cd20625">
    <property type="entry name" value="CYP164-like"/>
    <property type="match status" value="1"/>
</dbReference>
<comment type="similarity">
    <text evidence="1 2">Belongs to the cytochrome P450 family.</text>
</comment>
<accession>A0ABN2ADK9</accession>
<evidence type="ECO:0000256" key="1">
    <source>
        <dbReference type="ARBA" id="ARBA00010617"/>
    </source>
</evidence>
<dbReference type="PROSITE" id="PS00086">
    <property type="entry name" value="CYTOCHROME_P450"/>
    <property type="match status" value="1"/>
</dbReference>
<dbReference type="EMBL" id="BAAAOR010000015">
    <property type="protein sequence ID" value="GAA1516915.1"/>
    <property type="molecule type" value="Genomic_DNA"/>
</dbReference>
<gene>
    <name evidence="3" type="ORF">GCM10009788_21390</name>
</gene>
<protein>
    <submittedName>
        <fullName evidence="3">Cytochrome P450</fullName>
    </submittedName>
</protein>
<keyword evidence="4" id="KW-1185">Reference proteome</keyword>
<name>A0ABN2ADK9_9ACTN</name>
<dbReference type="Gene3D" id="1.10.630.10">
    <property type="entry name" value="Cytochrome P450"/>
    <property type="match status" value="1"/>
</dbReference>
<dbReference type="InterPro" id="IPR036396">
    <property type="entry name" value="Cyt_P450_sf"/>
</dbReference>
<keyword evidence="2" id="KW-0349">Heme</keyword>
<dbReference type="SUPFAM" id="SSF48264">
    <property type="entry name" value="Cytochrome P450"/>
    <property type="match status" value="1"/>
</dbReference>
<evidence type="ECO:0000256" key="2">
    <source>
        <dbReference type="RuleBase" id="RU000461"/>
    </source>
</evidence>
<dbReference type="PRINTS" id="PR00359">
    <property type="entry name" value="BP450"/>
</dbReference>
<keyword evidence="2" id="KW-0503">Monooxygenase</keyword>
<dbReference type="Pfam" id="PF00067">
    <property type="entry name" value="p450"/>
    <property type="match status" value="1"/>
</dbReference>
<dbReference type="InterPro" id="IPR002397">
    <property type="entry name" value="Cyt_P450_B"/>
</dbReference>
<dbReference type="InterPro" id="IPR017972">
    <property type="entry name" value="Cyt_P450_CS"/>
</dbReference>
<evidence type="ECO:0000313" key="3">
    <source>
        <dbReference type="EMBL" id="GAA1516915.1"/>
    </source>
</evidence>
<organism evidence="3 4">
    <name type="scientific">Nocardioides humi</name>
    <dbReference type="NCBI Taxonomy" id="449461"/>
    <lineage>
        <taxon>Bacteria</taxon>
        <taxon>Bacillati</taxon>
        <taxon>Actinomycetota</taxon>
        <taxon>Actinomycetes</taxon>
        <taxon>Propionibacteriales</taxon>
        <taxon>Nocardioidaceae</taxon>
        <taxon>Nocardioides</taxon>
    </lineage>
</organism>
<reference evidence="3 4" key="1">
    <citation type="journal article" date="2019" name="Int. J. Syst. Evol. Microbiol.">
        <title>The Global Catalogue of Microorganisms (GCM) 10K type strain sequencing project: providing services to taxonomists for standard genome sequencing and annotation.</title>
        <authorList>
            <consortium name="The Broad Institute Genomics Platform"/>
            <consortium name="The Broad Institute Genome Sequencing Center for Infectious Disease"/>
            <person name="Wu L."/>
            <person name="Ma J."/>
        </authorList>
    </citation>
    <scope>NUCLEOTIDE SEQUENCE [LARGE SCALE GENOMIC DNA]</scope>
    <source>
        <strain evidence="3 4">JCM 14942</strain>
    </source>
</reference>
<keyword evidence="2" id="KW-0408">Iron</keyword>
<keyword evidence="2" id="KW-0479">Metal-binding</keyword>
<dbReference type="InterPro" id="IPR001128">
    <property type="entry name" value="Cyt_P450"/>
</dbReference>
<evidence type="ECO:0000313" key="4">
    <source>
        <dbReference type="Proteomes" id="UP001500842"/>
    </source>
</evidence>
<dbReference type="PANTHER" id="PTHR46696">
    <property type="entry name" value="P450, PUTATIVE (EUROFUNG)-RELATED"/>
    <property type="match status" value="1"/>
</dbReference>
<proteinExistence type="inferred from homology"/>
<dbReference type="PANTHER" id="PTHR46696:SF1">
    <property type="entry name" value="CYTOCHROME P450 YJIB-RELATED"/>
    <property type="match status" value="1"/>
</dbReference>